<reference evidence="3" key="1">
    <citation type="submission" date="2016-06" db="EMBL/GenBank/DDBJ databases">
        <title>Parallel loss of symbiosis genes in relatives of nitrogen-fixing non-legume Parasponia.</title>
        <authorList>
            <person name="Van Velzen R."/>
            <person name="Holmer R."/>
            <person name="Bu F."/>
            <person name="Rutten L."/>
            <person name="Van Zeijl A."/>
            <person name="Liu W."/>
            <person name="Santuari L."/>
            <person name="Cao Q."/>
            <person name="Sharma T."/>
            <person name="Shen D."/>
            <person name="Roswanjaya Y."/>
            <person name="Wardhani T."/>
            <person name="Kalhor M.S."/>
            <person name="Jansen J."/>
            <person name="Van den Hoogen J."/>
            <person name="Gungor B."/>
            <person name="Hartog M."/>
            <person name="Hontelez J."/>
            <person name="Verver J."/>
            <person name="Yang W.-C."/>
            <person name="Schijlen E."/>
            <person name="Repin R."/>
            <person name="Schilthuizen M."/>
            <person name="Schranz E."/>
            <person name="Heidstra R."/>
            <person name="Miyata K."/>
            <person name="Fedorova E."/>
            <person name="Kohlen W."/>
            <person name="Bisseling T."/>
            <person name="Smit S."/>
            <person name="Geurts R."/>
        </authorList>
    </citation>
    <scope>NUCLEOTIDE SEQUENCE [LARGE SCALE GENOMIC DNA]</scope>
    <source>
        <strain evidence="3">cv. RG33-2</strain>
    </source>
</reference>
<dbReference type="FunCoup" id="A0A2P5C7Z1">
    <property type="interactions" value="940"/>
</dbReference>
<feature type="transmembrane region" description="Helical" evidence="1">
    <location>
        <begin position="417"/>
        <end position="443"/>
    </location>
</feature>
<dbReference type="PANTHER" id="PTHR35694:SF1">
    <property type="entry name" value="DENEDDYLASE"/>
    <property type="match status" value="1"/>
</dbReference>
<gene>
    <name evidence="2" type="ORF">TorRG33x02_294280</name>
</gene>
<keyword evidence="1" id="KW-1133">Transmembrane helix</keyword>
<sequence length="623" mass="69359">MAFVYSPLSLHNALLPVRPRFVLVHPKSNRAFFPTLPLWNPPNSLHVLARSSPNAVPAPGTEQEVLRAVVDSDERTLPCVRAYESDLARLTLVGAVDLEQALTAAAADGGQAAAEHLDSGMPAMVVETLYPGGLDPHSTVSTRLFLPTSKVIEKARRLRSSLTEDILSGATPKNILAMTFRQVVLQQLWSFELVIFRPGTERNMDDLENPREVSASFSLRSSDENVISVLAEAVCISALQNTERNFLDSYLGRSSSNLFHWLQKPRRIVSKDSSVIITKLFEDEIVENAKSLLESYNSIRAHFKPVRNNLKYSCWTPSAHSKLEKIGGPQFSAWTSEYIPAYKIQIDADQLKDVKFEGWRKPLENRWEVLLTHSQMVGLSDIIDMYYEDLYTLPSKELSCGMVRNYTNLSDKKRNSLMLKMLSVTVASGIFVIAISALGQLCFPRLKLGKYSWERRSLPSSEVESVLNVSLDDAELEAFCISVVRKIKDALGWPGDIITERNVGVWTGKLPEFLRIVVEDDSNSKDMSTNIDAEVKTSAQDIASYQVVLSLDGKLVGFQPMSSVAVNQWVANPLAKELYGGRKLSPGLIEPGLKIHRPDGVVVLELLMSIRRDASFALARPSR</sequence>
<accession>A0A2P5C7Z1</accession>
<dbReference type="InParanoid" id="A0A2P5C7Z1"/>
<dbReference type="AlphaFoldDB" id="A0A2P5C7Z1"/>
<dbReference type="OrthoDB" id="1894747at2759"/>
<proteinExistence type="predicted"/>
<evidence type="ECO:0000256" key="1">
    <source>
        <dbReference type="SAM" id="Phobius"/>
    </source>
</evidence>
<keyword evidence="3" id="KW-1185">Reference proteome</keyword>
<name>A0A2P5C7Z1_TREOI</name>
<comment type="caution">
    <text evidence="2">The sequence shown here is derived from an EMBL/GenBank/DDBJ whole genome shotgun (WGS) entry which is preliminary data.</text>
</comment>
<evidence type="ECO:0000313" key="2">
    <source>
        <dbReference type="EMBL" id="PON57114.1"/>
    </source>
</evidence>
<keyword evidence="1" id="KW-0812">Transmembrane</keyword>
<organism evidence="2 3">
    <name type="scientific">Trema orientale</name>
    <name type="common">Charcoal tree</name>
    <name type="synonym">Celtis orientalis</name>
    <dbReference type="NCBI Taxonomy" id="63057"/>
    <lineage>
        <taxon>Eukaryota</taxon>
        <taxon>Viridiplantae</taxon>
        <taxon>Streptophyta</taxon>
        <taxon>Embryophyta</taxon>
        <taxon>Tracheophyta</taxon>
        <taxon>Spermatophyta</taxon>
        <taxon>Magnoliopsida</taxon>
        <taxon>eudicotyledons</taxon>
        <taxon>Gunneridae</taxon>
        <taxon>Pentapetalae</taxon>
        <taxon>rosids</taxon>
        <taxon>fabids</taxon>
        <taxon>Rosales</taxon>
        <taxon>Cannabaceae</taxon>
        <taxon>Trema</taxon>
    </lineage>
</organism>
<dbReference type="PANTHER" id="PTHR35694">
    <property type="entry name" value="DENEDDYLASE"/>
    <property type="match status" value="1"/>
</dbReference>
<dbReference type="STRING" id="63057.A0A2P5C7Z1"/>
<protein>
    <submittedName>
        <fullName evidence="2">Deneddylase</fullName>
    </submittedName>
</protein>
<keyword evidence="1" id="KW-0472">Membrane</keyword>
<dbReference type="EMBL" id="JXTC01000400">
    <property type="protein sequence ID" value="PON57114.1"/>
    <property type="molecule type" value="Genomic_DNA"/>
</dbReference>
<evidence type="ECO:0000313" key="3">
    <source>
        <dbReference type="Proteomes" id="UP000237000"/>
    </source>
</evidence>
<dbReference type="Proteomes" id="UP000237000">
    <property type="component" value="Unassembled WGS sequence"/>
</dbReference>